<keyword evidence="4 9" id="KW-0812">Transmembrane</keyword>
<evidence type="ECO:0000313" key="13">
    <source>
        <dbReference type="Proteomes" id="UP000254603"/>
    </source>
</evidence>
<keyword evidence="5 9" id="KW-1133">Transmembrane helix</keyword>
<feature type="transmembrane region" description="Helical" evidence="9">
    <location>
        <begin position="230"/>
        <end position="249"/>
    </location>
</feature>
<keyword evidence="3 7" id="KW-0997">Cell inner membrane</keyword>
<keyword evidence="2" id="KW-1003">Cell membrane</keyword>
<feature type="transmembrane region" description="Helical" evidence="9">
    <location>
        <begin position="492"/>
        <end position="517"/>
    </location>
</feature>
<feature type="transmembrane region" description="Helical" evidence="9">
    <location>
        <begin position="454"/>
        <end position="471"/>
    </location>
</feature>
<name>A0A378XJT6_9BURK</name>
<dbReference type="RefSeq" id="WP_018575391.1">
    <property type="nucleotide sequence ID" value="NZ_CP065725.1"/>
</dbReference>
<feature type="transmembrane region" description="Helical" evidence="9">
    <location>
        <begin position="298"/>
        <end position="320"/>
    </location>
</feature>
<dbReference type="Pfam" id="PF06808">
    <property type="entry name" value="DctM"/>
    <property type="match status" value="1"/>
</dbReference>
<feature type="transmembrane region" description="Helical" evidence="9">
    <location>
        <begin position="68"/>
        <end position="86"/>
    </location>
</feature>
<evidence type="ECO:0000313" key="14">
    <source>
        <dbReference type="Proteomes" id="UP000594903"/>
    </source>
</evidence>
<dbReference type="EMBL" id="CP065725">
    <property type="protein sequence ID" value="QPT39815.1"/>
    <property type="molecule type" value="Genomic_DNA"/>
</dbReference>
<feature type="transmembrane region" description="Helical" evidence="9">
    <location>
        <begin position="397"/>
        <end position="415"/>
    </location>
</feature>
<evidence type="ECO:0000256" key="8">
    <source>
        <dbReference type="SAM" id="MobiDB-lite"/>
    </source>
</evidence>
<evidence type="ECO:0000313" key="12">
    <source>
        <dbReference type="EMBL" id="SUA57639.1"/>
    </source>
</evidence>
<reference evidence="12 13" key="1">
    <citation type="submission" date="2018-06" db="EMBL/GenBank/DDBJ databases">
        <authorList>
            <consortium name="Pathogen Informatics"/>
            <person name="Doyle S."/>
        </authorList>
    </citation>
    <scope>NUCLEOTIDE SEQUENCE [LARGE SCALE GENOMIC DNA]</scope>
    <source>
        <strain evidence="12 13">NCTC11997</strain>
    </source>
</reference>
<evidence type="ECO:0000313" key="11">
    <source>
        <dbReference type="EMBL" id="QPT39815.1"/>
    </source>
</evidence>
<feature type="transmembrane region" description="Helical" evidence="9">
    <location>
        <begin position="265"/>
        <end position="286"/>
    </location>
</feature>
<evidence type="ECO:0000256" key="5">
    <source>
        <dbReference type="ARBA" id="ARBA00022989"/>
    </source>
</evidence>
<evidence type="ECO:0000256" key="3">
    <source>
        <dbReference type="ARBA" id="ARBA00022519"/>
    </source>
</evidence>
<dbReference type="PANTHER" id="PTHR33362:SF7">
    <property type="entry name" value="SLL1103 PROTEIN"/>
    <property type="match status" value="1"/>
</dbReference>
<dbReference type="InterPro" id="IPR010656">
    <property type="entry name" value="DctM"/>
</dbReference>
<dbReference type="EMBL" id="UGSB01000001">
    <property type="protein sequence ID" value="SUA57639.1"/>
    <property type="molecule type" value="Genomic_DNA"/>
</dbReference>
<feature type="compositionally biased region" description="Basic and acidic residues" evidence="8">
    <location>
        <begin position="598"/>
        <end position="611"/>
    </location>
</feature>
<dbReference type="GO" id="GO:0022857">
    <property type="term" value="F:transmembrane transporter activity"/>
    <property type="evidence" value="ECO:0007669"/>
    <property type="project" value="UniProtKB-UniRule"/>
</dbReference>
<evidence type="ECO:0000256" key="7">
    <source>
        <dbReference type="RuleBase" id="RU369079"/>
    </source>
</evidence>
<feature type="transmembrane region" description="Helical" evidence="9">
    <location>
        <begin position="35"/>
        <end position="56"/>
    </location>
</feature>
<feature type="region of interest" description="Disordered" evidence="8">
    <location>
        <begin position="554"/>
        <end position="611"/>
    </location>
</feature>
<feature type="transmembrane region" description="Helical" evidence="9">
    <location>
        <begin position="187"/>
        <end position="209"/>
    </location>
</feature>
<dbReference type="InterPro" id="IPR004681">
    <property type="entry name" value="TRAP_DctM"/>
</dbReference>
<dbReference type="STRING" id="1122619.GCA_000373745_02208"/>
<keyword evidence="6 9" id="KW-0472">Membrane</keyword>
<evidence type="ECO:0000256" key="1">
    <source>
        <dbReference type="ARBA" id="ARBA00004429"/>
    </source>
</evidence>
<feature type="transmembrane region" description="Helical" evidence="9">
    <location>
        <begin position="356"/>
        <end position="377"/>
    </location>
</feature>
<evidence type="ECO:0000256" key="2">
    <source>
        <dbReference type="ARBA" id="ARBA00022475"/>
    </source>
</evidence>
<dbReference type="Proteomes" id="UP000254603">
    <property type="component" value="Unassembled WGS sequence"/>
</dbReference>
<reference evidence="11 14" key="2">
    <citation type="submission" date="2020-12" db="EMBL/GenBank/DDBJ databases">
        <title>FDA dAtabase for Regulatory Grade micrObial Sequences (FDA-ARGOS): Supporting development and validation of Infectious Disease Dx tests.</title>
        <authorList>
            <person name="Sproer C."/>
            <person name="Gronow S."/>
            <person name="Severitt S."/>
            <person name="Schroder I."/>
            <person name="Tallon L."/>
            <person name="Sadzewicz L."/>
            <person name="Zhao X."/>
            <person name="Boylan J."/>
            <person name="Ott S."/>
            <person name="Bowen H."/>
            <person name="Vavikolanu K."/>
            <person name="Mehta A."/>
            <person name="Aluvathingal J."/>
            <person name="Nadendla S."/>
            <person name="Lowell S."/>
            <person name="Myers T."/>
            <person name="Yan Y."/>
            <person name="Sichtig H."/>
        </authorList>
    </citation>
    <scope>NUCLEOTIDE SEQUENCE [LARGE SCALE GENOMIC DNA]</scope>
    <source>
        <strain evidence="11 14">FDAARGOS_872</strain>
    </source>
</reference>
<keyword evidence="7" id="KW-0813">Transport</keyword>
<evidence type="ECO:0000256" key="4">
    <source>
        <dbReference type="ARBA" id="ARBA00022692"/>
    </source>
</evidence>
<evidence type="ECO:0000259" key="10">
    <source>
        <dbReference type="Pfam" id="PF06808"/>
    </source>
</evidence>
<feature type="transmembrane region" description="Helical" evidence="9">
    <location>
        <begin position="106"/>
        <end position="136"/>
    </location>
</feature>
<dbReference type="PANTHER" id="PTHR33362">
    <property type="entry name" value="SIALIC ACID TRAP TRANSPORTER PERMEASE PROTEIN SIAT-RELATED"/>
    <property type="match status" value="1"/>
</dbReference>
<proteinExistence type="predicted"/>
<feature type="domain" description="TRAP C4-dicarboxylate transport system permease DctM subunit" evidence="10">
    <location>
        <begin position="14"/>
        <end position="515"/>
    </location>
</feature>
<feature type="transmembrane region" description="Helical" evidence="9">
    <location>
        <begin position="326"/>
        <end position="344"/>
    </location>
</feature>
<feature type="transmembrane region" description="Helical" evidence="9">
    <location>
        <begin position="148"/>
        <end position="172"/>
    </location>
</feature>
<comment type="subcellular location">
    <subcellularLocation>
        <location evidence="1 7">Cell inner membrane</location>
        <topology evidence="1 7">Multi-pass membrane protein</topology>
    </subcellularLocation>
</comment>
<dbReference type="GO" id="GO:0005886">
    <property type="term" value="C:plasma membrane"/>
    <property type="evidence" value="ECO:0007669"/>
    <property type="project" value="UniProtKB-SubCell"/>
</dbReference>
<evidence type="ECO:0000256" key="9">
    <source>
        <dbReference type="SAM" id="Phobius"/>
    </source>
</evidence>
<keyword evidence="14" id="KW-1185">Reference proteome</keyword>
<comment type="function">
    <text evidence="7">Part of the tripartite ATP-independent periplasmic (TRAP) transport system.</text>
</comment>
<feature type="transmembrane region" description="Helical" evidence="9">
    <location>
        <begin position="12"/>
        <end position="29"/>
    </location>
</feature>
<organism evidence="12 13">
    <name type="scientific">Oligella ureolytica</name>
    <dbReference type="NCBI Taxonomy" id="90244"/>
    <lineage>
        <taxon>Bacteria</taxon>
        <taxon>Pseudomonadati</taxon>
        <taxon>Pseudomonadota</taxon>
        <taxon>Betaproteobacteria</taxon>
        <taxon>Burkholderiales</taxon>
        <taxon>Alcaligenaceae</taxon>
        <taxon>Oligella</taxon>
    </lineage>
</organism>
<protein>
    <submittedName>
        <fullName evidence="12">Neu5Ac permease</fullName>
    </submittedName>
    <submittedName>
        <fullName evidence="11">TRAP transporter large permease subunit</fullName>
    </submittedName>
</protein>
<evidence type="ECO:0000256" key="6">
    <source>
        <dbReference type="ARBA" id="ARBA00023136"/>
    </source>
</evidence>
<gene>
    <name evidence="12" type="primary">siaT_12</name>
    <name evidence="11" type="ORF">I6G29_11940</name>
    <name evidence="12" type="ORF">NCTC11997_02460</name>
</gene>
<dbReference type="OrthoDB" id="9796052at2"/>
<dbReference type="Proteomes" id="UP000594903">
    <property type="component" value="Chromosome"/>
</dbReference>
<dbReference type="AlphaFoldDB" id="A0A378XJT6"/>
<accession>A0A378XJT6</accession>
<sequence length="611" mass="65965">MVEFIVANMPPIMFLTLIGFLLLGFPVAFSLAANGIFYAVLGIFFGEFSFQFLQALPNRIFGIVQNDTLLAVPFFTLMGLVLERSGMAEDLLDTIGEIFGPVRGGLAIAVVFVGALLAATTGVVAASVISMGLISLPIMMRYGYDRRLATGVIAASGTLSQIIPPSLVLIILADQVGRSVGDVYRGAMIPALSLVGIYILVVIIVSLVMPKSAPAIPTQDRKYMEDNGRSGLRSLLITSVIAGAISYWIDLQFIANENTATDEKIVISLLLWGLVMFAFALVDKYLRLHWLSRITSRVVFVMVPPLLLIFLVLGTIFLGIATPTEGGAMGAVGSIVLAWSRGRLSLPLLKQAMESTTILTSFVIFILVGSTIFTLTFTGFGGQQWVNSLFTDLPGGVYGFLIVVSIFIFLLAFFLDYFELAFIVVPLLAPVAESLGIDLVWFAVLLAVNMQTSFMHPPFGFALFFLRSVAPKEAYIDKITKKRIEGIKTTEIYWGAVPFIMIQLCMVGVVLAFPGLVTHYKGTAPKVDPTTIQIGIDSYGSSYGNDPYASDPFGSSGGDAYGADPYAADSFDSNSGSDEGIKSGPDAEESNSLQNEHQQTDSRDPYDIGFQ</sequence>
<feature type="transmembrane region" description="Helical" evidence="9">
    <location>
        <begin position="422"/>
        <end position="448"/>
    </location>
</feature>